<accession>A0A7W5H0Y2</accession>
<gene>
    <name evidence="2" type="ORF">FHX64_001171</name>
</gene>
<proteinExistence type="predicted"/>
<evidence type="ECO:0000313" key="3">
    <source>
        <dbReference type="Proteomes" id="UP000544222"/>
    </source>
</evidence>
<protein>
    <submittedName>
        <fullName evidence="2">Uroporphyrinogen decarboxylase</fullName>
        <ecNumber evidence="2">4.1.1.37</ecNumber>
    </submittedName>
</protein>
<dbReference type="EC" id="4.1.1.37" evidence="2"/>
<feature type="domain" description="Uroporphyrinogen decarboxylase (URO-D)" evidence="1">
    <location>
        <begin position="92"/>
        <end position="344"/>
    </location>
</feature>
<dbReference type="InterPro" id="IPR038071">
    <property type="entry name" value="UROD/MetE-like_sf"/>
</dbReference>
<dbReference type="Pfam" id="PF01208">
    <property type="entry name" value="URO-D"/>
    <property type="match status" value="1"/>
</dbReference>
<sequence>MNHKERFHATIANQPVDRPASWLGLPVPDAQKGLKDFFKVNSIDELKMLIDDDIYPIDVPYHFPPSNHIACAFKFAKVAHDDKPDDRTLTAPGFFEDIDDPDDVNKFDWPDPEKYLDREESKRWAQAVDENYIRMGIMWSAHFQDACSAFGMEKALMVMLTNPDMFTAVIDKITEFYLRANELFYEATKGYLDAILIGNDFGSQNGLMVDPESLRTYVFPGTKKLIDQAKSYGLKVIHHSCGSIFPIINDLIDMGVDAIHPIQALAQDMDAPTLKANFGGKTAFCGGVDAQHLLVNGTPDEVACKVHELREIFPTGLIISPSHEAILPDIPPANIKAMFDAIKNH</sequence>
<comment type="caution">
    <text evidence="2">The sequence shown here is derived from an EMBL/GenBank/DDBJ whole genome shotgun (WGS) entry which is preliminary data.</text>
</comment>
<keyword evidence="3" id="KW-1185">Reference proteome</keyword>
<dbReference type="AlphaFoldDB" id="A0A7W5H0Y2"/>
<evidence type="ECO:0000313" key="2">
    <source>
        <dbReference type="EMBL" id="MBB3187008.1"/>
    </source>
</evidence>
<dbReference type="PANTHER" id="PTHR47099">
    <property type="entry name" value="METHYLCOBAMIDE:COM METHYLTRANSFERASE MTBA"/>
    <property type="match status" value="1"/>
</dbReference>
<reference evidence="2 3" key="1">
    <citation type="submission" date="2020-08" db="EMBL/GenBank/DDBJ databases">
        <title>Genomic Encyclopedia of Type Strains, Phase IV (KMG-IV): sequencing the most valuable type-strain genomes for metagenomic binning, comparative biology and taxonomic classification.</title>
        <authorList>
            <person name="Goeker M."/>
        </authorList>
    </citation>
    <scope>NUCLEOTIDE SEQUENCE [LARGE SCALE GENOMIC DNA]</scope>
    <source>
        <strain evidence="2 3">DSM 27471</strain>
    </source>
</reference>
<evidence type="ECO:0000259" key="1">
    <source>
        <dbReference type="Pfam" id="PF01208"/>
    </source>
</evidence>
<name>A0A7W5H0Y2_9PORP</name>
<dbReference type="EMBL" id="JACHYB010000001">
    <property type="protein sequence ID" value="MBB3187008.1"/>
    <property type="molecule type" value="Genomic_DNA"/>
</dbReference>
<dbReference type="Gene3D" id="3.20.20.210">
    <property type="match status" value="1"/>
</dbReference>
<dbReference type="InterPro" id="IPR052024">
    <property type="entry name" value="Methanogen_methyltrans"/>
</dbReference>
<dbReference type="GO" id="GO:0004853">
    <property type="term" value="F:uroporphyrinogen decarboxylase activity"/>
    <property type="evidence" value="ECO:0007669"/>
    <property type="project" value="UniProtKB-EC"/>
</dbReference>
<organism evidence="2 3">
    <name type="scientific">Microbacter margulisiae</name>
    <dbReference type="NCBI Taxonomy" id="1350067"/>
    <lineage>
        <taxon>Bacteria</taxon>
        <taxon>Pseudomonadati</taxon>
        <taxon>Bacteroidota</taxon>
        <taxon>Bacteroidia</taxon>
        <taxon>Bacteroidales</taxon>
        <taxon>Porphyromonadaceae</taxon>
        <taxon>Microbacter</taxon>
    </lineage>
</organism>
<dbReference type="PANTHER" id="PTHR47099:SF1">
    <property type="entry name" value="METHYLCOBAMIDE:COM METHYLTRANSFERASE MTBA"/>
    <property type="match status" value="1"/>
</dbReference>
<dbReference type="RefSeq" id="WP_183412824.1">
    <property type="nucleotide sequence ID" value="NZ_JACHYB010000001.1"/>
</dbReference>
<dbReference type="Proteomes" id="UP000544222">
    <property type="component" value="Unassembled WGS sequence"/>
</dbReference>
<dbReference type="InterPro" id="IPR000257">
    <property type="entry name" value="Uroporphyrinogen_deCOase"/>
</dbReference>
<keyword evidence="2" id="KW-0456">Lyase</keyword>
<dbReference type="GO" id="GO:0006779">
    <property type="term" value="P:porphyrin-containing compound biosynthetic process"/>
    <property type="evidence" value="ECO:0007669"/>
    <property type="project" value="InterPro"/>
</dbReference>
<dbReference type="SUPFAM" id="SSF51726">
    <property type="entry name" value="UROD/MetE-like"/>
    <property type="match status" value="1"/>
</dbReference>